<organism evidence="1 2">
    <name type="scientific">Pluteus cervinus</name>
    <dbReference type="NCBI Taxonomy" id="181527"/>
    <lineage>
        <taxon>Eukaryota</taxon>
        <taxon>Fungi</taxon>
        <taxon>Dikarya</taxon>
        <taxon>Basidiomycota</taxon>
        <taxon>Agaricomycotina</taxon>
        <taxon>Agaricomycetes</taxon>
        <taxon>Agaricomycetidae</taxon>
        <taxon>Agaricales</taxon>
        <taxon>Pluteineae</taxon>
        <taxon>Pluteaceae</taxon>
        <taxon>Pluteus</taxon>
    </lineage>
</organism>
<dbReference type="EMBL" id="ML208872">
    <property type="protein sequence ID" value="TFK59886.1"/>
    <property type="molecule type" value="Genomic_DNA"/>
</dbReference>
<reference evidence="1 2" key="1">
    <citation type="journal article" date="2019" name="Nat. Ecol. Evol.">
        <title>Megaphylogeny resolves global patterns of mushroom evolution.</title>
        <authorList>
            <person name="Varga T."/>
            <person name="Krizsan K."/>
            <person name="Foldi C."/>
            <person name="Dima B."/>
            <person name="Sanchez-Garcia M."/>
            <person name="Sanchez-Ramirez S."/>
            <person name="Szollosi G.J."/>
            <person name="Szarkandi J.G."/>
            <person name="Papp V."/>
            <person name="Albert L."/>
            <person name="Andreopoulos W."/>
            <person name="Angelini C."/>
            <person name="Antonin V."/>
            <person name="Barry K.W."/>
            <person name="Bougher N.L."/>
            <person name="Buchanan P."/>
            <person name="Buyck B."/>
            <person name="Bense V."/>
            <person name="Catcheside P."/>
            <person name="Chovatia M."/>
            <person name="Cooper J."/>
            <person name="Damon W."/>
            <person name="Desjardin D."/>
            <person name="Finy P."/>
            <person name="Geml J."/>
            <person name="Haridas S."/>
            <person name="Hughes K."/>
            <person name="Justo A."/>
            <person name="Karasinski D."/>
            <person name="Kautmanova I."/>
            <person name="Kiss B."/>
            <person name="Kocsube S."/>
            <person name="Kotiranta H."/>
            <person name="LaButti K.M."/>
            <person name="Lechner B.E."/>
            <person name="Liimatainen K."/>
            <person name="Lipzen A."/>
            <person name="Lukacs Z."/>
            <person name="Mihaltcheva S."/>
            <person name="Morgado L.N."/>
            <person name="Niskanen T."/>
            <person name="Noordeloos M.E."/>
            <person name="Ohm R.A."/>
            <person name="Ortiz-Santana B."/>
            <person name="Ovrebo C."/>
            <person name="Racz N."/>
            <person name="Riley R."/>
            <person name="Savchenko A."/>
            <person name="Shiryaev A."/>
            <person name="Soop K."/>
            <person name="Spirin V."/>
            <person name="Szebenyi C."/>
            <person name="Tomsovsky M."/>
            <person name="Tulloss R.E."/>
            <person name="Uehling J."/>
            <person name="Grigoriev I.V."/>
            <person name="Vagvolgyi C."/>
            <person name="Papp T."/>
            <person name="Martin F.M."/>
            <person name="Miettinen O."/>
            <person name="Hibbett D.S."/>
            <person name="Nagy L.G."/>
        </authorList>
    </citation>
    <scope>NUCLEOTIDE SEQUENCE [LARGE SCALE GENOMIC DNA]</scope>
    <source>
        <strain evidence="1 2">NL-1719</strain>
    </source>
</reference>
<protein>
    <submittedName>
        <fullName evidence="1">Uncharacterized protein</fullName>
    </submittedName>
</protein>
<evidence type="ECO:0000313" key="2">
    <source>
        <dbReference type="Proteomes" id="UP000308600"/>
    </source>
</evidence>
<name>A0ACD3A2H7_9AGAR</name>
<accession>A0ACD3A2H7</accession>
<keyword evidence="2" id="KW-1185">Reference proteome</keyword>
<evidence type="ECO:0000313" key="1">
    <source>
        <dbReference type="EMBL" id="TFK59886.1"/>
    </source>
</evidence>
<dbReference type="Proteomes" id="UP000308600">
    <property type="component" value="Unassembled WGS sequence"/>
</dbReference>
<sequence>MSKCANARVLTQTLLITRALNPPHFPPAFDAVRADEPPGDNGQDQFAMGVLPPTFVPIRATADEVLVPESNLAWPPAFQSERAGDMTPEGSTFDWPPAFQAERADDLILSTGVTPESTLTWPPAFQAERAEDPANPSQDPDSGDEVIRTSDEEEANERKYFLCYSAAIITVIHSTDPKAHHQNSKVWEKKGKDRANNVIDLTNSPDGSPGPDQDSGIEDALMRDIINELKDLAEFNARQIGDTILKHAMVPSDPDHRAGNARCMFYLRGVLKALYTMMHDDMVLGGRLFKAARQISYVTNDNERDEIIDDEDMIMRKPWGPPVAGGRRDPTEVQEDEGEYLNTSPPPSSNMAPKTSKDQPKWKDPWTSDGSDQEMPAMSDGAQRDGGTAPIPDDFFPPTFQAIRGEIPALGSAGPSSITPADLPPPFEAMRAEDSLPAVKLEATSPKIDRRVENMETGEMEVDVIDLTINDTTTQPAPAPAHPGGPLFTIEDDRMRALLQELEYLMEFNTRQIGSVLHRHLADFSNDSALFRAKYMHYLRGVVKYLYEITRDDFVSGGPHVSYARKIQFNVPALPEDCIILALLTLNYQKMSDFL</sequence>
<proteinExistence type="predicted"/>
<gene>
    <name evidence="1" type="ORF">BDN72DRAFT_864789</name>
</gene>